<evidence type="ECO:0000313" key="13">
    <source>
        <dbReference type="EMBL" id="KRN11126.1"/>
    </source>
</evidence>
<keyword evidence="3 12" id="KW-0813">Transport</keyword>
<dbReference type="PROSITE" id="PS01061">
    <property type="entry name" value="FLIP_2"/>
    <property type="match status" value="1"/>
</dbReference>
<dbReference type="Proteomes" id="UP000050898">
    <property type="component" value="Unassembled WGS sequence"/>
</dbReference>
<reference evidence="13 14" key="1">
    <citation type="journal article" date="2015" name="Genome Announc.">
        <title>Expanding the biotechnology potential of lactobacilli through comparative genomics of 213 strains and associated genera.</title>
        <authorList>
            <person name="Sun Z."/>
            <person name="Harris H.M."/>
            <person name="McCann A."/>
            <person name="Guo C."/>
            <person name="Argimon S."/>
            <person name="Zhang W."/>
            <person name="Yang X."/>
            <person name="Jeffery I.B."/>
            <person name="Cooney J.C."/>
            <person name="Kagawa T.F."/>
            <person name="Liu W."/>
            <person name="Song Y."/>
            <person name="Salvetti E."/>
            <person name="Wrobel A."/>
            <person name="Rasinkangas P."/>
            <person name="Parkhill J."/>
            <person name="Rea M.C."/>
            <person name="O'Sullivan O."/>
            <person name="Ritari J."/>
            <person name="Douillard F.P."/>
            <person name="Paul Ross R."/>
            <person name="Yang R."/>
            <person name="Briner A.E."/>
            <person name="Felis G.E."/>
            <person name="de Vos W.M."/>
            <person name="Barrangou R."/>
            <person name="Klaenhammer T.R."/>
            <person name="Caufield P.W."/>
            <person name="Cui Y."/>
            <person name="Zhang H."/>
            <person name="O'Toole P.W."/>
        </authorList>
    </citation>
    <scope>NUCLEOTIDE SEQUENCE [LARGE SCALE GENOMIC DNA]</scope>
    <source>
        <strain evidence="13 14">DSM 20444</strain>
    </source>
</reference>
<evidence type="ECO:0000256" key="10">
    <source>
        <dbReference type="ARBA" id="ARBA00023143"/>
    </source>
</evidence>
<comment type="function">
    <text evidence="12">Plays a role in the flagellum-specific transport system.</text>
</comment>
<evidence type="ECO:0000256" key="11">
    <source>
        <dbReference type="ARBA" id="ARBA00023225"/>
    </source>
</evidence>
<dbReference type="PANTHER" id="PTHR30587:SF0">
    <property type="entry name" value="FLAGELLAR BIOSYNTHETIC PROTEIN FLIP"/>
    <property type="match status" value="1"/>
</dbReference>
<comment type="caution">
    <text evidence="12">Lacks conserved residue(s) required for the propagation of feature annotation.</text>
</comment>
<dbReference type="PRINTS" id="PR00951">
    <property type="entry name" value="FLGBIOSNFLIP"/>
</dbReference>
<name>J0L1Z0_9LACO</name>
<comment type="subcellular location">
    <subcellularLocation>
        <location evidence="12">Cell membrane</location>
        <topology evidence="12">Multi-pass membrane protein</topology>
    </subcellularLocation>
    <subcellularLocation>
        <location evidence="12">Bacterial flagellum basal body</location>
    </subcellularLocation>
</comment>
<dbReference type="GO" id="GO:0009306">
    <property type="term" value="P:protein secretion"/>
    <property type="evidence" value="ECO:0007669"/>
    <property type="project" value="UniProtKB-UniRule"/>
</dbReference>
<feature type="transmembrane region" description="Helical" evidence="12">
    <location>
        <begin position="229"/>
        <end position="248"/>
    </location>
</feature>
<keyword evidence="4 12" id="KW-1003">Cell membrane</keyword>
<evidence type="ECO:0000256" key="4">
    <source>
        <dbReference type="ARBA" id="ARBA00022475"/>
    </source>
</evidence>
<evidence type="ECO:0000256" key="5">
    <source>
        <dbReference type="ARBA" id="ARBA00022692"/>
    </source>
</evidence>
<evidence type="ECO:0000256" key="8">
    <source>
        <dbReference type="ARBA" id="ARBA00022989"/>
    </source>
</evidence>
<evidence type="ECO:0000256" key="6">
    <source>
        <dbReference type="ARBA" id="ARBA00022795"/>
    </source>
</evidence>
<evidence type="ECO:0000256" key="3">
    <source>
        <dbReference type="ARBA" id="ARBA00022448"/>
    </source>
</evidence>
<dbReference type="EMBL" id="AYYH01000004">
    <property type="protein sequence ID" value="KRN11126.1"/>
    <property type="molecule type" value="Genomic_DNA"/>
</dbReference>
<dbReference type="GO" id="GO:0009425">
    <property type="term" value="C:bacterial-type flagellum basal body"/>
    <property type="evidence" value="ECO:0007669"/>
    <property type="project" value="UniProtKB-SubCell"/>
</dbReference>
<sequence>MIMKKKIVMGLAVVNICFWKLFLFPTTVFAISTNDITSTVNNLLNNDSSSTTTINTFILLTLLSITPILLVMMTSFTRIIMVLSFARSALGTQQNPPNQVLLGLALFLTFFTMRPVYTDIYQDAIKPYNQNEITQQQVFDRSENRIKEFMYGQTRKKDIKLFVAVSKEKVNTKKYKKIPLTIITPAFVISELRTAFSIGFLLFIPFLIIDMVVSSILMSMGMVMLSPVMISLPFKILLFVLVDGWYLLVESLIKSFY</sequence>
<keyword evidence="13" id="KW-0282">Flagellum</keyword>
<dbReference type="NCBIfam" id="TIGR01103">
    <property type="entry name" value="fliP"/>
    <property type="match status" value="1"/>
</dbReference>
<protein>
    <recommendedName>
        <fullName evidence="2 12">Flagellar biosynthetic protein FliP</fullName>
    </recommendedName>
</protein>
<keyword evidence="11 12" id="KW-1006">Bacterial flagellum protein export</keyword>
<dbReference type="AlphaFoldDB" id="J0L1Z0"/>
<evidence type="ECO:0000256" key="2">
    <source>
        <dbReference type="ARBA" id="ARBA00021714"/>
    </source>
</evidence>
<keyword evidence="6 12" id="KW-1005">Bacterial flagellum biogenesis</keyword>
<keyword evidence="9 12" id="KW-0472">Membrane</keyword>
<dbReference type="GO" id="GO:0044781">
    <property type="term" value="P:bacterial-type flagellum organization"/>
    <property type="evidence" value="ECO:0007669"/>
    <property type="project" value="UniProtKB-UniRule"/>
</dbReference>
<dbReference type="GO" id="GO:0005886">
    <property type="term" value="C:plasma membrane"/>
    <property type="evidence" value="ECO:0007669"/>
    <property type="project" value="UniProtKB-SubCell"/>
</dbReference>
<gene>
    <name evidence="12" type="primary">fliP</name>
    <name evidence="13" type="ORF">FD00_GL001615</name>
</gene>
<keyword evidence="10" id="KW-0975">Bacterial flagellum</keyword>
<comment type="caution">
    <text evidence="13">The sequence shown here is derived from an EMBL/GenBank/DDBJ whole genome shotgun (WGS) entry which is preliminary data.</text>
</comment>
<dbReference type="NCBIfam" id="NF009438">
    <property type="entry name" value="PRK12797.1"/>
    <property type="match status" value="1"/>
</dbReference>
<dbReference type="OrthoDB" id="9805111at2"/>
<evidence type="ECO:0000313" key="14">
    <source>
        <dbReference type="Proteomes" id="UP000050898"/>
    </source>
</evidence>
<proteinExistence type="inferred from homology"/>
<evidence type="ECO:0000256" key="9">
    <source>
        <dbReference type="ARBA" id="ARBA00023136"/>
    </source>
</evidence>
<keyword evidence="13" id="KW-0969">Cilium</keyword>
<keyword evidence="7 12" id="KW-0653">Protein transport</keyword>
<dbReference type="PATRIC" id="fig|1046596.6.peg.1700"/>
<keyword evidence="5 12" id="KW-0812">Transmembrane</keyword>
<accession>J0L1Z0</accession>
<comment type="similarity">
    <text evidence="1 12">Belongs to the FliP/MopC/SpaP family.</text>
</comment>
<dbReference type="PANTHER" id="PTHR30587">
    <property type="entry name" value="FLAGELLAR BIOSYNTHETIC PROTEIN FLIP"/>
    <property type="match status" value="1"/>
</dbReference>
<dbReference type="InterPro" id="IPR005838">
    <property type="entry name" value="T3SS_IM_P"/>
</dbReference>
<keyword evidence="8 12" id="KW-1133">Transmembrane helix</keyword>
<dbReference type="InterPro" id="IPR005837">
    <property type="entry name" value="FliP"/>
</dbReference>
<feature type="transmembrane region" description="Helical" evidence="12">
    <location>
        <begin position="195"/>
        <end position="217"/>
    </location>
</feature>
<organism evidence="13 14">
    <name type="scientific">Liquorilactobacillus mali KCTC 3596 = DSM 20444</name>
    <dbReference type="NCBI Taxonomy" id="1046596"/>
    <lineage>
        <taxon>Bacteria</taxon>
        <taxon>Bacillati</taxon>
        <taxon>Bacillota</taxon>
        <taxon>Bacilli</taxon>
        <taxon>Lactobacillales</taxon>
        <taxon>Lactobacillaceae</taxon>
        <taxon>Liquorilactobacillus</taxon>
    </lineage>
</organism>
<dbReference type="PRINTS" id="PR01302">
    <property type="entry name" value="TYPE3IMPPROT"/>
</dbReference>
<keyword evidence="13" id="KW-0966">Cell projection</keyword>
<evidence type="ECO:0000256" key="7">
    <source>
        <dbReference type="ARBA" id="ARBA00022927"/>
    </source>
</evidence>
<dbReference type="Pfam" id="PF00813">
    <property type="entry name" value="FliP"/>
    <property type="match status" value="1"/>
</dbReference>
<evidence type="ECO:0000256" key="1">
    <source>
        <dbReference type="ARBA" id="ARBA00006257"/>
    </source>
</evidence>
<keyword evidence="14" id="KW-1185">Reference proteome</keyword>
<feature type="transmembrane region" description="Helical" evidence="12">
    <location>
        <begin position="54"/>
        <end position="80"/>
    </location>
</feature>
<evidence type="ECO:0000256" key="12">
    <source>
        <dbReference type="RuleBase" id="RU362069"/>
    </source>
</evidence>